<comment type="caution">
    <text evidence="5">The sequence shown here is derived from an EMBL/GenBank/DDBJ whole genome shotgun (WGS) entry which is preliminary data.</text>
</comment>
<dbReference type="InterPro" id="IPR050211">
    <property type="entry name" value="FOX_domain-containing"/>
</dbReference>
<dbReference type="PROSITE" id="PS00658">
    <property type="entry name" value="FORK_HEAD_2"/>
    <property type="match status" value="1"/>
</dbReference>
<dbReference type="PANTHER" id="PTHR11829:SF343">
    <property type="entry name" value="FORK-HEAD DOMAIN-CONTAINING PROTEIN"/>
    <property type="match status" value="1"/>
</dbReference>
<evidence type="ECO:0000256" key="3">
    <source>
        <dbReference type="PROSITE-ProRule" id="PRU00089"/>
    </source>
</evidence>
<dbReference type="InterPro" id="IPR001766">
    <property type="entry name" value="Fork_head_dom"/>
</dbReference>
<dbReference type="InterPro" id="IPR036388">
    <property type="entry name" value="WH-like_DNA-bd_sf"/>
</dbReference>
<dbReference type="InterPro" id="IPR030456">
    <property type="entry name" value="TF_fork_head_CS_2"/>
</dbReference>
<dbReference type="Gene3D" id="1.10.10.10">
    <property type="entry name" value="Winged helix-like DNA-binding domain superfamily/Winged helix DNA-binding domain"/>
    <property type="match status" value="1"/>
</dbReference>
<dbReference type="SUPFAM" id="SSF46785">
    <property type="entry name" value="Winged helix' DNA-binding domain"/>
    <property type="match status" value="1"/>
</dbReference>
<feature type="non-terminal residue" evidence="5">
    <location>
        <position position="90"/>
    </location>
</feature>
<dbReference type="PROSITE" id="PS50039">
    <property type="entry name" value="FORK_HEAD_3"/>
    <property type="match status" value="1"/>
</dbReference>
<proteinExistence type="predicted"/>
<protein>
    <submittedName>
        <fullName evidence="5">Winged helix DNA-binding domain-containing protein</fullName>
    </submittedName>
</protein>
<dbReference type="Pfam" id="PF00250">
    <property type="entry name" value="Forkhead"/>
    <property type="match status" value="1"/>
</dbReference>
<name>A0A9P4LVR4_9PEZI</name>
<sequence length="90" mass="10508">RPAANYVVLIHEAISNSRDGKLNLQQIYSAIERKYPYYKFKTSTTGWQSSVRHNLGQHDAFRKAEKEGKGWMWAINPGVSIEKERRKRNT</sequence>
<feature type="DNA-binding region" description="Fork-head" evidence="3">
    <location>
        <begin position="1"/>
        <end position="90"/>
    </location>
</feature>
<gene>
    <name evidence="5" type="ORF">K490DRAFT_2391</name>
</gene>
<evidence type="ECO:0000256" key="1">
    <source>
        <dbReference type="ARBA" id="ARBA00023125"/>
    </source>
</evidence>
<dbReference type="Proteomes" id="UP000799776">
    <property type="component" value="Unassembled WGS sequence"/>
</dbReference>
<organism evidence="5 6">
    <name type="scientific">Saccharata proteae CBS 121410</name>
    <dbReference type="NCBI Taxonomy" id="1314787"/>
    <lineage>
        <taxon>Eukaryota</taxon>
        <taxon>Fungi</taxon>
        <taxon>Dikarya</taxon>
        <taxon>Ascomycota</taxon>
        <taxon>Pezizomycotina</taxon>
        <taxon>Dothideomycetes</taxon>
        <taxon>Dothideomycetes incertae sedis</taxon>
        <taxon>Botryosphaeriales</taxon>
        <taxon>Saccharataceae</taxon>
        <taxon>Saccharata</taxon>
    </lineage>
</organism>
<keyword evidence="2 3" id="KW-0539">Nucleus</keyword>
<keyword evidence="6" id="KW-1185">Reference proteome</keyword>
<dbReference type="GO" id="GO:0005634">
    <property type="term" value="C:nucleus"/>
    <property type="evidence" value="ECO:0007669"/>
    <property type="project" value="UniProtKB-SubCell"/>
</dbReference>
<dbReference type="PRINTS" id="PR00053">
    <property type="entry name" value="FORKHEAD"/>
</dbReference>
<dbReference type="SMART" id="SM00339">
    <property type="entry name" value="FH"/>
    <property type="match status" value="1"/>
</dbReference>
<comment type="subcellular location">
    <subcellularLocation>
        <location evidence="3">Nucleus</location>
    </subcellularLocation>
</comment>
<dbReference type="AlphaFoldDB" id="A0A9P4LVR4"/>
<evidence type="ECO:0000313" key="5">
    <source>
        <dbReference type="EMBL" id="KAF2087765.1"/>
    </source>
</evidence>
<reference evidence="5" key="1">
    <citation type="journal article" date="2020" name="Stud. Mycol.">
        <title>101 Dothideomycetes genomes: a test case for predicting lifestyles and emergence of pathogens.</title>
        <authorList>
            <person name="Haridas S."/>
            <person name="Albert R."/>
            <person name="Binder M."/>
            <person name="Bloem J."/>
            <person name="Labutti K."/>
            <person name="Salamov A."/>
            <person name="Andreopoulos B."/>
            <person name="Baker S."/>
            <person name="Barry K."/>
            <person name="Bills G."/>
            <person name="Bluhm B."/>
            <person name="Cannon C."/>
            <person name="Castanera R."/>
            <person name="Culley D."/>
            <person name="Daum C."/>
            <person name="Ezra D."/>
            <person name="Gonzalez J."/>
            <person name="Henrissat B."/>
            <person name="Kuo A."/>
            <person name="Liang C."/>
            <person name="Lipzen A."/>
            <person name="Lutzoni F."/>
            <person name="Magnuson J."/>
            <person name="Mondo S."/>
            <person name="Nolan M."/>
            <person name="Ohm R."/>
            <person name="Pangilinan J."/>
            <person name="Park H.-J."/>
            <person name="Ramirez L."/>
            <person name="Alfaro M."/>
            <person name="Sun H."/>
            <person name="Tritt A."/>
            <person name="Yoshinaga Y."/>
            <person name="Zwiers L.-H."/>
            <person name="Turgeon B."/>
            <person name="Goodwin S."/>
            <person name="Spatafora J."/>
            <person name="Crous P."/>
            <person name="Grigoriev I."/>
        </authorList>
    </citation>
    <scope>NUCLEOTIDE SEQUENCE</scope>
    <source>
        <strain evidence="5">CBS 121410</strain>
    </source>
</reference>
<dbReference type="InterPro" id="IPR036390">
    <property type="entry name" value="WH_DNA-bd_sf"/>
</dbReference>
<dbReference type="GO" id="GO:0000978">
    <property type="term" value="F:RNA polymerase II cis-regulatory region sequence-specific DNA binding"/>
    <property type="evidence" value="ECO:0007669"/>
    <property type="project" value="TreeGrafter"/>
</dbReference>
<dbReference type="CDD" id="cd00059">
    <property type="entry name" value="FH_FOX"/>
    <property type="match status" value="1"/>
</dbReference>
<keyword evidence="1 3" id="KW-0238">DNA-binding</keyword>
<dbReference type="EMBL" id="ML978719">
    <property type="protein sequence ID" value="KAF2087765.1"/>
    <property type="molecule type" value="Genomic_DNA"/>
</dbReference>
<dbReference type="PANTHER" id="PTHR11829">
    <property type="entry name" value="FORKHEAD BOX PROTEIN"/>
    <property type="match status" value="1"/>
</dbReference>
<accession>A0A9P4LVR4</accession>
<feature type="non-terminal residue" evidence="5">
    <location>
        <position position="1"/>
    </location>
</feature>
<evidence type="ECO:0000313" key="6">
    <source>
        <dbReference type="Proteomes" id="UP000799776"/>
    </source>
</evidence>
<feature type="domain" description="Fork-head" evidence="4">
    <location>
        <begin position="1"/>
        <end position="90"/>
    </location>
</feature>
<evidence type="ECO:0000259" key="4">
    <source>
        <dbReference type="PROSITE" id="PS50039"/>
    </source>
</evidence>
<dbReference type="GO" id="GO:0000981">
    <property type="term" value="F:DNA-binding transcription factor activity, RNA polymerase II-specific"/>
    <property type="evidence" value="ECO:0007669"/>
    <property type="project" value="TreeGrafter"/>
</dbReference>
<dbReference type="OrthoDB" id="5402974at2759"/>
<evidence type="ECO:0000256" key="2">
    <source>
        <dbReference type="ARBA" id="ARBA00023242"/>
    </source>
</evidence>